<dbReference type="EMBL" id="OV696692">
    <property type="protein sequence ID" value="CAH1268781.1"/>
    <property type="molecule type" value="Genomic_DNA"/>
</dbReference>
<accession>A0A8K0A469</accession>
<dbReference type="CDD" id="cd09076">
    <property type="entry name" value="L1-EN"/>
    <property type="match status" value="1"/>
</dbReference>
<evidence type="ECO:0000259" key="7">
    <source>
        <dbReference type="SMART" id="SM01352"/>
    </source>
</evidence>
<dbReference type="GO" id="GO:0003824">
    <property type="term" value="F:catalytic activity"/>
    <property type="evidence" value="ECO:0007669"/>
    <property type="project" value="InterPro"/>
</dbReference>
<dbReference type="InterPro" id="IPR036691">
    <property type="entry name" value="Endo/exonu/phosph_ase_sf"/>
</dbReference>
<dbReference type="GO" id="GO:0030178">
    <property type="term" value="P:negative regulation of Wnt signaling pathway"/>
    <property type="evidence" value="ECO:0007669"/>
    <property type="project" value="InterPro"/>
</dbReference>
<keyword evidence="9" id="KW-1185">Reference proteome</keyword>
<gene>
    <name evidence="8" type="primary">APCDD1</name>
    <name evidence="8" type="ORF">BLAG_LOCUS21599</name>
</gene>
<dbReference type="GO" id="GO:0005886">
    <property type="term" value="C:plasma membrane"/>
    <property type="evidence" value="ECO:0007669"/>
    <property type="project" value="InterPro"/>
</dbReference>
<dbReference type="GO" id="GO:0017147">
    <property type="term" value="F:Wnt-protein binding"/>
    <property type="evidence" value="ECO:0007669"/>
    <property type="project" value="InterPro"/>
</dbReference>
<dbReference type="SUPFAM" id="SSF56219">
    <property type="entry name" value="DNase I-like"/>
    <property type="match status" value="1"/>
</dbReference>
<evidence type="ECO:0000256" key="6">
    <source>
        <dbReference type="SAM" id="MobiDB-lite"/>
    </source>
</evidence>
<keyword evidence="4" id="KW-0472">Membrane</keyword>
<dbReference type="Gene3D" id="3.60.10.10">
    <property type="entry name" value="Endonuclease/exonuclease/phosphatase"/>
    <property type="match status" value="1"/>
</dbReference>
<feature type="domain" description="APCDD1" evidence="7">
    <location>
        <begin position="510"/>
        <end position="733"/>
    </location>
</feature>
<dbReference type="PANTHER" id="PTHR31021">
    <property type="entry name" value="ADENOMATOSIS POLYPOSIS COLI DOWN-REGULATED 1"/>
    <property type="match status" value="1"/>
</dbReference>
<dbReference type="OrthoDB" id="5985602at2759"/>
<keyword evidence="2" id="KW-0812">Transmembrane</keyword>
<dbReference type="AlphaFoldDB" id="A0A8K0A469"/>
<dbReference type="InterPro" id="IPR042425">
    <property type="entry name" value="APCDD1"/>
</dbReference>
<keyword evidence="3" id="KW-0732">Signal</keyword>
<feature type="region of interest" description="Disordered" evidence="6">
    <location>
        <begin position="666"/>
        <end position="685"/>
    </location>
</feature>
<dbReference type="Pfam" id="PF14921">
    <property type="entry name" value="APCDDC"/>
    <property type="match status" value="2"/>
</dbReference>
<evidence type="ECO:0000256" key="1">
    <source>
        <dbReference type="ARBA" id="ARBA00004167"/>
    </source>
</evidence>
<proteinExistence type="predicted"/>
<evidence type="ECO:0000313" key="9">
    <source>
        <dbReference type="Proteomes" id="UP000838412"/>
    </source>
</evidence>
<organism evidence="8 9">
    <name type="scientific">Branchiostoma lanceolatum</name>
    <name type="common">Common lancelet</name>
    <name type="synonym">Amphioxus lanceolatum</name>
    <dbReference type="NCBI Taxonomy" id="7740"/>
    <lineage>
        <taxon>Eukaryota</taxon>
        <taxon>Metazoa</taxon>
        <taxon>Chordata</taxon>
        <taxon>Cephalochordata</taxon>
        <taxon>Leptocardii</taxon>
        <taxon>Amphioxiformes</taxon>
        <taxon>Branchiostomatidae</taxon>
        <taxon>Branchiostoma</taxon>
    </lineage>
</organism>
<dbReference type="InterPro" id="IPR005135">
    <property type="entry name" value="Endo/exonuclease/phosphatase"/>
</dbReference>
<keyword evidence="5" id="KW-0325">Glycoprotein</keyword>
<dbReference type="SMART" id="SM01352">
    <property type="entry name" value="APCDDC"/>
    <property type="match status" value="2"/>
</dbReference>
<evidence type="ECO:0000256" key="5">
    <source>
        <dbReference type="ARBA" id="ARBA00023180"/>
    </source>
</evidence>
<reference evidence="8" key="1">
    <citation type="submission" date="2022-01" db="EMBL/GenBank/DDBJ databases">
        <authorList>
            <person name="Braso-Vives M."/>
        </authorList>
    </citation>
    <scope>NUCLEOTIDE SEQUENCE</scope>
</reference>
<dbReference type="Pfam" id="PF03372">
    <property type="entry name" value="Exo_endo_phos"/>
    <property type="match status" value="1"/>
</dbReference>
<dbReference type="InterPro" id="IPR029405">
    <property type="entry name" value="APCDD1_dom"/>
</dbReference>
<comment type="subcellular location">
    <subcellularLocation>
        <location evidence="1">Membrane</location>
        <topology evidence="1">Single-pass membrane protein</topology>
    </subcellularLocation>
</comment>
<dbReference type="Proteomes" id="UP000838412">
    <property type="component" value="Chromosome 7"/>
</dbReference>
<feature type="compositionally biased region" description="Polar residues" evidence="6">
    <location>
        <begin position="670"/>
        <end position="685"/>
    </location>
</feature>
<protein>
    <submittedName>
        <fullName evidence="8">APCDD1 protein</fullName>
    </submittedName>
</protein>
<dbReference type="PANTHER" id="PTHR31021:SF1">
    <property type="entry name" value="CHROMOSOME UNDETERMINED SCAFFOLD_56, WHOLE GENOME SHOTGUN SEQUENCE"/>
    <property type="match status" value="1"/>
</dbReference>
<evidence type="ECO:0000313" key="8">
    <source>
        <dbReference type="EMBL" id="CAH1268781.1"/>
    </source>
</evidence>
<sequence length="764" mass="86059">MAPRNCLHATVAAPRATASTGRLNLVPYAERVGLSPCTNFPTLNYSRTGVSVLNHPKSCGDRGVAKRTGGAKELERYNIDIAAISETRLAGEGSLTEPNSGYTFFWKGKAEQEARIHGVGFAIKSSLLRRIPDIPTGINERLMKIRIPVSKKRFITLISVYAPTMTSAGEDREQFYADLDSLLRTIPASDKLLILGDFNARVGNNHEQWKGVIGKHGLGKANSNGLLLLSKCAEHNLVITNTMFRQANKYKTTWMHPRSKQWHLIDYVVTRQRDSSDVLITREFKTSLDDKIKDMGPSSGGPEEKWSRCEVRPGPQFIARSYTFKENMEFQTYQFYYADQHCASPLYTVMAGGTITLRQVSWITRGGTEADYWLEDVSVTSHSQEVASYLSARVNATCPGFIPPGRQWYNNVPYQVVSRQGARDCAMGLDFALHELQLLRVERRQDARDGHVTQELFLGDIHTDRTQRLLYRPTSYQPPLVNVQLSYSNCTACKIVQDADDRRPPVFKIRQEHPLQLHGEWISVRCEVRPEALFLTRHLLFYPGNQTWEGWYTHYSDPSCRHSTFSIHAGGSFTRGARSAVVEGGTEYIFQVTRMKVTPQDSDTTSLLNVFHGQGCGDGGSWQIGREQDVTSTNGCVALGITLPHIEYELFEMERDMYDRLQLYIGQRPSDGTSPKNPAQRPTSYQTPLLQCLPSMDTQTPDIRTDMNDINISRRFSREHETRPRLVKIVLPPPPPCGVGFMLAECGYAVTTVYGLLMFLSPFT</sequence>
<feature type="domain" description="APCDD1" evidence="7">
    <location>
        <begin position="282"/>
        <end position="509"/>
    </location>
</feature>
<name>A0A8K0A469_BRALA</name>
<evidence type="ECO:0000256" key="2">
    <source>
        <dbReference type="ARBA" id="ARBA00022692"/>
    </source>
</evidence>
<evidence type="ECO:0000256" key="3">
    <source>
        <dbReference type="ARBA" id="ARBA00022729"/>
    </source>
</evidence>
<evidence type="ECO:0000256" key="4">
    <source>
        <dbReference type="ARBA" id="ARBA00023136"/>
    </source>
</evidence>